<keyword evidence="2" id="KW-1185">Reference proteome</keyword>
<accession>A0ACA9JV93</accession>
<feature type="non-terminal residue" evidence="1">
    <location>
        <position position="1"/>
    </location>
</feature>
<dbReference type="EMBL" id="CAJVPM010000196">
    <property type="protein sequence ID" value="CAG8437954.1"/>
    <property type="molecule type" value="Genomic_DNA"/>
</dbReference>
<sequence length="201" mass="22904">GLSTSVRTLSLDGFDYNQQGLLLRLPDLCQNVEHLYLRGWYGHQRYKTDVFTSTYDSPSAHDSAAVSLRRLIKAQKNLKTFDMINCKAYLGYMISALDTQSISLRSMRFRLVDFKDCGPWESLASCLKLKNLEFWFCKGITLKMIKPLLGGIFSELEEVKLLQYGIGCEEFNCWVNSVNGISATSNSNICTVVDDFDSIYW</sequence>
<evidence type="ECO:0000313" key="2">
    <source>
        <dbReference type="Proteomes" id="UP000789860"/>
    </source>
</evidence>
<comment type="caution">
    <text evidence="1">The sequence shown here is derived from an EMBL/GenBank/DDBJ whole genome shotgun (WGS) entry which is preliminary data.</text>
</comment>
<name>A0ACA9JV93_9GLOM</name>
<dbReference type="Proteomes" id="UP000789860">
    <property type="component" value="Unassembled WGS sequence"/>
</dbReference>
<reference evidence="1" key="1">
    <citation type="submission" date="2021-06" db="EMBL/GenBank/DDBJ databases">
        <authorList>
            <person name="Kallberg Y."/>
            <person name="Tangrot J."/>
            <person name="Rosling A."/>
        </authorList>
    </citation>
    <scope>NUCLEOTIDE SEQUENCE</scope>
    <source>
        <strain evidence="1">AU212A</strain>
    </source>
</reference>
<evidence type="ECO:0000313" key="1">
    <source>
        <dbReference type="EMBL" id="CAG8437954.1"/>
    </source>
</evidence>
<proteinExistence type="predicted"/>
<gene>
    <name evidence="1" type="ORF">SCALOS_LOCUS406</name>
</gene>
<organism evidence="1 2">
    <name type="scientific">Scutellospora calospora</name>
    <dbReference type="NCBI Taxonomy" id="85575"/>
    <lineage>
        <taxon>Eukaryota</taxon>
        <taxon>Fungi</taxon>
        <taxon>Fungi incertae sedis</taxon>
        <taxon>Mucoromycota</taxon>
        <taxon>Glomeromycotina</taxon>
        <taxon>Glomeromycetes</taxon>
        <taxon>Diversisporales</taxon>
        <taxon>Gigasporaceae</taxon>
        <taxon>Scutellospora</taxon>
    </lineage>
</organism>
<protein>
    <submittedName>
        <fullName evidence="1">1021_t:CDS:1</fullName>
    </submittedName>
</protein>